<protein>
    <recommendedName>
        <fullName evidence="4">Mll0867 protein</fullName>
    </recommendedName>
</protein>
<dbReference type="EMBL" id="JAUSRF010000020">
    <property type="protein sequence ID" value="MDP9839860.1"/>
    <property type="molecule type" value="Genomic_DNA"/>
</dbReference>
<comment type="caution">
    <text evidence="2">The sequence shown here is derived from an EMBL/GenBank/DDBJ whole genome shotgun (WGS) entry which is preliminary data.</text>
</comment>
<evidence type="ECO:0008006" key="4">
    <source>
        <dbReference type="Google" id="ProtNLM"/>
    </source>
</evidence>
<name>A0ABT9PZE8_9HYPH</name>
<evidence type="ECO:0000256" key="1">
    <source>
        <dbReference type="SAM" id="SignalP"/>
    </source>
</evidence>
<keyword evidence="3" id="KW-1185">Reference proteome</keyword>
<proteinExistence type="predicted"/>
<reference evidence="2 3" key="1">
    <citation type="submission" date="2023-07" db="EMBL/GenBank/DDBJ databases">
        <title>Sorghum-associated microbial communities from plants grown in Nebraska, USA.</title>
        <authorList>
            <person name="Schachtman D."/>
        </authorList>
    </citation>
    <scope>NUCLEOTIDE SEQUENCE [LARGE SCALE GENOMIC DNA]</scope>
    <source>
        <strain evidence="2 3">DS1307</strain>
    </source>
</reference>
<feature type="signal peptide" evidence="1">
    <location>
        <begin position="1"/>
        <end position="21"/>
    </location>
</feature>
<evidence type="ECO:0000313" key="3">
    <source>
        <dbReference type="Proteomes" id="UP001241472"/>
    </source>
</evidence>
<gene>
    <name evidence="2" type="ORF">J2T09_004640</name>
</gene>
<dbReference type="Proteomes" id="UP001241472">
    <property type="component" value="Unassembled WGS sequence"/>
</dbReference>
<organism evidence="2 3">
    <name type="scientific">Neorhizobium huautlense</name>
    <dbReference type="NCBI Taxonomy" id="67774"/>
    <lineage>
        <taxon>Bacteria</taxon>
        <taxon>Pseudomonadati</taxon>
        <taxon>Pseudomonadota</taxon>
        <taxon>Alphaproteobacteria</taxon>
        <taxon>Hyphomicrobiales</taxon>
        <taxon>Rhizobiaceae</taxon>
        <taxon>Rhizobium/Agrobacterium group</taxon>
        <taxon>Neorhizobium</taxon>
    </lineage>
</organism>
<dbReference type="RefSeq" id="WP_306838921.1">
    <property type="nucleotide sequence ID" value="NZ_JAUSRF010000020.1"/>
</dbReference>
<feature type="chain" id="PRO_5045211965" description="Mll0867 protein" evidence="1">
    <location>
        <begin position="22"/>
        <end position="167"/>
    </location>
</feature>
<keyword evidence="1" id="KW-0732">Signal</keyword>
<evidence type="ECO:0000313" key="2">
    <source>
        <dbReference type="EMBL" id="MDP9839860.1"/>
    </source>
</evidence>
<accession>A0ABT9PZE8</accession>
<sequence length="167" mass="17728">MKAFAKAIFIFAVCAGSQAMASDAEFLQSIEGRWSGGGIALTKLGGSNVKVSCSMRSDANVSNFSMDGTCRALAVVSRSFNAKVRSSGTLYSGTYVGVSGKPSKLAGVRKGNTIRFDVTWANTVYGDRKATMTIQKVGEKGLRIRTIDRDPATGKTIVTTQLDLQRG</sequence>